<organism evidence="5 6">
    <name type="scientific">Pseudonocardia eucalypti</name>
    <dbReference type="NCBI Taxonomy" id="648755"/>
    <lineage>
        <taxon>Bacteria</taxon>
        <taxon>Bacillati</taxon>
        <taxon>Actinomycetota</taxon>
        <taxon>Actinomycetes</taxon>
        <taxon>Pseudonocardiales</taxon>
        <taxon>Pseudonocardiaceae</taxon>
        <taxon>Pseudonocardia</taxon>
    </lineage>
</organism>
<dbReference type="PROSITE" id="PS50977">
    <property type="entry name" value="HTH_TETR_2"/>
    <property type="match status" value="1"/>
</dbReference>
<dbReference type="InterPro" id="IPR009057">
    <property type="entry name" value="Homeodomain-like_sf"/>
</dbReference>
<dbReference type="InterPro" id="IPR050109">
    <property type="entry name" value="HTH-type_TetR-like_transc_reg"/>
</dbReference>
<feature type="DNA-binding region" description="H-T-H motif" evidence="2">
    <location>
        <begin position="45"/>
        <end position="64"/>
    </location>
</feature>
<dbReference type="InterPro" id="IPR001647">
    <property type="entry name" value="HTH_TetR"/>
</dbReference>
<reference evidence="6" key="1">
    <citation type="journal article" date="2019" name="Int. J. Syst. Evol. Microbiol.">
        <title>The Global Catalogue of Microorganisms (GCM) 10K type strain sequencing project: providing services to taxonomists for standard genome sequencing and annotation.</title>
        <authorList>
            <consortium name="The Broad Institute Genomics Platform"/>
            <consortium name="The Broad Institute Genome Sequencing Center for Infectious Disease"/>
            <person name="Wu L."/>
            <person name="Ma J."/>
        </authorList>
    </citation>
    <scope>NUCLEOTIDE SEQUENCE [LARGE SCALE GENOMIC DNA]</scope>
    <source>
        <strain evidence="6">JCM 18303</strain>
    </source>
</reference>
<name>A0ABP9QSP1_9PSEU</name>
<feature type="domain" description="HTH tetR-type" evidence="4">
    <location>
        <begin position="22"/>
        <end position="82"/>
    </location>
</feature>
<dbReference type="PANTHER" id="PTHR30055">
    <property type="entry name" value="HTH-TYPE TRANSCRIPTIONAL REGULATOR RUTR"/>
    <property type="match status" value="1"/>
</dbReference>
<evidence type="ECO:0000313" key="5">
    <source>
        <dbReference type="EMBL" id="GAA5166827.1"/>
    </source>
</evidence>
<dbReference type="SUPFAM" id="SSF46689">
    <property type="entry name" value="Homeodomain-like"/>
    <property type="match status" value="1"/>
</dbReference>
<feature type="region of interest" description="Disordered" evidence="3">
    <location>
        <begin position="1"/>
        <end position="21"/>
    </location>
</feature>
<dbReference type="EMBL" id="BAABJP010000036">
    <property type="protein sequence ID" value="GAA5166827.1"/>
    <property type="molecule type" value="Genomic_DNA"/>
</dbReference>
<evidence type="ECO:0000259" key="4">
    <source>
        <dbReference type="PROSITE" id="PS50977"/>
    </source>
</evidence>
<dbReference type="Gene3D" id="1.10.357.10">
    <property type="entry name" value="Tetracycline Repressor, domain 2"/>
    <property type="match status" value="1"/>
</dbReference>
<dbReference type="PANTHER" id="PTHR30055:SF209">
    <property type="entry name" value="POSSIBLE TRANSCRIPTIONAL REGULATORY PROTEIN (PROBABLY TETR-FAMILY)"/>
    <property type="match status" value="1"/>
</dbReference>
<keyword evidence="6" id="KW-1185">Reference proteome</keyword>
<dbReference type="PRINTS" id="PR00455">
    <property type="entry name" value="HTHTETR"/>
</dbReference>
<evidence type="ECO:0000313" key="6">
    <source>
        <dbReference type="Proteomes" id="UP001428817"/>
    </source>
</evidence>
<dbReference type="Proteomes" id="UP001428817">
    <property type="component" value="Unassembled WGS sequence"/>
</dbReference>
<keyword evidence="1 2" id="KW-0238">DNA-binding</keyword>
<accession>A0ABP9QSP1</accession>
<evidence type="ECO:0000256" key="1">
    <source>
        <dbReference type="ARBA" id="ARBA00023125"/>
    </source>
</evidence>
<protein>
    <recommendedName>
        <fullName evidence="4">HTH tetR-type domain-containing protein</fullName>
    </recommendedName>
</protein>
<sequence length="201" mass="21879">MLADVRVPLADPAPRPERADAARNRARVLAAAERLFAEHGATRVSMEDVARSAGVGKGTLYRRYPDRAALAVALIDRHERELQQRLLSGPPPLGPGASPAERLDAFYAAMLDLVDRHLHLALAAETGAARFRTGAYAFWRAHLLVLLRAARVPDPHGALAESLLAPLAGEFYAHLREGGLTKPQVLAALHELSHRVMHQPQ</sequence>
<dbReference type="Pfam" id="PF00440">
    <property type="entry name" value="TetR_N"/>
    <property type="match status" value="1"/>
</dbReference>
<evidence type="ECO:0000256" key="2">
    <source>
        <dbReference type="PROSITE-ProRule" id="PRU00335"/>
    </source>
</evidence>
<comment type="caution">
    <text evidence="5">The sequence shown here is derived from an EMBL/GenBank/DDBJ whole genome shotgun (WGS) entry which is preliminary data.</text>
</comment>
<evidence type="ECO:0000256" key="3">
    <source>
        <dbReference type="SAM" id="MobiDB-lite"/>
    </source>
</evidence>
<proteinExistence type="predicted"/>
<gene>
    <name evidence="5" type="ORF">GCM10023321_58570</name>
</gene>